<dbReference type="RefSeq" id="WP_219909348.1">
    <property type="nucleotide sequence ID" value="NZ_QAOI01000068.1"/>
</dbReference>
<dbReference type="Proteomes" id="UP000244128">
    <property type="component" value="Unassembled WGS sequence"/>
</dbReference>
<dbReference type="EMBL" id="QAOI01000068">
    <property type="protein sequence ID" value="PTQ64128.1"/>
    <property type="molecule type" value="Genomic_DNA"/>
</dbReference>
<sequence length="157" mass="17617">KMPLNLSTKQTHFNDNLTEITSRLKGVVRRHNGGFLAFCPSHGDKKGRSLAVSIGRENQVLMHCFAGCSIHEITAAIDLNPADLFPHKDNVLRYEKKARGGFSAWQMLHVLRGDLIRLQVVVNDLKKIDALPLDDRDFVAEIILRLNDGLTYLEGSK</sequence>
<organism evidence="1 2">
    <name type="scientific">Nitrosomonas oligotropha</name>
    <dbReference type="NCBI Taxonomy" id="42354"/>
    <lineage>
        <taxon>Bacteria</taxon>
        <taxon>Pseudomonadati</taxon>
        <taxon>Pseudomonadota</taxon>
        <taxon>Betaproteobacteria</taxon>
        <taxon>Nitrosomonadales</taxon>
        <taxon>Nitrosomonadaceae</taxon>
        <taxon>Nitrosomonas</taxon>
    </lineage>
</organism>
<dbReference type="AlphaFoldDB" id="A0A2T5GXR8"/>
<proteinExistence type="predicted"/>
<accession>A0A2T5GXR8</accession>
<reference evidence="1 2" key="1">
    <citation type="submission" date="2018-04" db="EMBL/GenBank/DDBJ databases">
        <title>Active sludge and wastewater microbial communities from Klosterneuburg, Austria.</title>
        <authorList>
            <person name="Wagner M."/>
        </authorList>
    </citation>
    <scope>NUCLEOTIDE SEQUENCE [LARGE SCALE GENOMIC DNA]</scope>
    <source>
        <strain evidence="1 2">Nm49</strain>
    </source>
</reference>
<evidence type="ECO:0000313" key="2">
    <source>
        <dbReference type="Proteomes" id="UP000244128"/>
    </source>
</evidence>
<name>A0A2T5GXR8_9PROT</name>
<feature type="non-terminal residue" evidence="1">
    <location>
        <position position="1"/>
    </location>
</feature>
<gene>
    <name evidence="1" type="ORF">C8R26_1683</name>
</gene>
<evidence type="ECO:0000313" key="1">
    <source>
        <dbReference type="EMBL" id="PTQ64128.1"/>
    </source>
</evidence>
<comment type="caution">
    <text evidence="1">The sequence shown here is derived from an EMBL/GenBank/DDBJ whole genome shotgun (WGS) entry which is preliminary data.</text>
</comment>
<protein>
    <recommendedName>
        <fullName evidence="3">Zinc finger CHC2-type domain-containing protein</fullName>
    </recommendedName>
</protein>
<evidence type="ECO:0008006" key="3">
    <source>
        <dbReference type="Google" id="ProtNLM"/>
    </source>
</evidence>